<dbReference type="OrthoDB" id="2690753at2759"/>
<evidence type="ECO:0000313" key="3">
    <source>
        <dbReference type="Proteomes" id="UP000807769"/>
    </source>
</evidence>
<dbReference type="RefSeq" id="XP_041195003.1">
    <property type="nucleotide sequence ID" value="XM_041339745.1"/>
</dbReference>
<keyword evidence="3" id="KW-1185">Reference proteome</keyword>
<evidence type="ECO:0000313" key="2">
    <source>
        <dbReference type="EMBL" id="KAG1819468.1"/>
    </source>
</evidence>
<protein>
    <submittedName>
        <fullName evidence="2">Uncharacterized protein</fullName>
    </submittedName>
</protein>
<comment type="caution">
    <text evidence="2">The sequence shown here is derived from an EMBL/GenBank/DDBJ whole genome shotgun (WGS) entry which is preliminary data.</text>
</comment>
<gene>
    <name evidence="2" type="ORF">BJ212DRAFT_1478704</name>
</gene>
<dbReference type="GeneID" id="64633761"/>
<reference evidence="2" key="1">
    <citation type="journal article" date="2020" name="New Phytol.">
        <title>Comparative genomics reveals dynamic genome evolution in host specialist ectomycorrhizal fungi.</title>
        <authorList>
            <person name="Lofgren L.A."/>
            <person name="Nguyen N.H."/>
            <person name="Vilgalys R."/>
            <person name="Ruytinx J."/>
            <person name="Liao H.L."/>
            <person name="Branco S."/>
            <person name="Kuo A."/>
            <person name="LaButti K."/>
            <person name="Lipzen A."/>
            <person name="Andreopoulos W."/>
            <person name="Pangilinan J."/>
            <person name="Riley R."/>
            <person name="Hundley H."/>
            <person name="Na H."/>
            <person name="Barry K."/>
            <person name="Grigoriev I.V."/>
            <person name="Stajich J.E."/>
            <person name="Kennedy P.G."/>
        </authorList>
    </citation>
    <scope>NUCLEOTIDE SEQUENCE</scope>
    <source>
        <strain evidence="2">MN1</strain>
    </source>
</reference>
<feature type="compositionally biased region" description="Polar residues" evidence="1">
    <location>
        <begin position="186"/>
        <end position="195"/>
    </location>
</feature>
<organism evidence="2 3">
    <name type="scientific">Suillus subaureus</name>
    <dbReference type="NCBI Taxonomy" id="48587"/>
    <lineage>
        <taxon>Eukaryota</taxon>
        <taxon>Fungi</taxon>
        <taxon>Dikarya</taxon>
        <taxon>Basidiomycota</taxon>
        <taxon>Agaricomycotina</taxon>
        <taxon>Agaricomycetes</taxon>
        <taxon>Agaricomycetidae</taxon>
        <taxon>Boletales</taxon>
        <taxon>Suillineae</taxon>
        <taxon>Suillaceae</taxon>
        <taxon>Suillus</taxon>
    </lineage>
</organism>
<dbReference type="Proteomes" id="UP000807769">
    <property type="component" value="Unassembled WGS sequence"/>
</dbReference>
<evidence type="ECO:0000256" key="1">
    <source>
        <dbReference type="SAM" id="MobiDB-lite"/>
    </source>
</evidence>
<accession>A0A9P7EE95</accession>
<sequence>MSDTTTSPAPKLSSSALIPPKTPASVLNKLKTSSGGFYAETPRLAYCAEYFTGGRDGNILITKGLDYDEEFIIHGVFKISRNNFFFTPDGNFNPANVFHGHLADLELSCQLTAGHSKAFKFLSKDFPAVVNNLSAFKNLVPKERYYETVSVIQDTIGCGRSIKLSHHLFEANDEAQGGTSDEDDNGSTAVTHPDSLSSEFDIGTWPVANRCKGHLQDVTSKHNICPLPAYDQNHVLIPPLQYEVKLKGVLVEVHMAFYHHCMKKSRCDIFEAVL</sequence>
<dbReference type="EMBL" id="JABBWG010000009">
    <property type="protein sequence ID" value="KAG1819468.1"/>
    <property type="molecule type" value="Genomic_DNA"/>
</dbReference>
<dbReference type="AlphaFoldDB" id="A0A9P7EE95"/>
<proteinExistence type="predicted"/>
<name>A0A9P7EE95_9AGAM</name>
<feature type="region of interest" description="Disordered" evidence="1">
    <location>
        <begin position="174"/>
        <end position="195"/>
    </location>
</feature>